<dbReference type="STRING" id="1610493.RPIT_09030"/>
<protein>
    <submittedName>
        <fullName evidence="1">Uncharacterized protein</fullName>
    </submittedName>
</protein>
<dbReference type="SUPFAM" id="SSF52540">
    <property type="entry name" value="P-loop containing nucleoside triphosphate hydrolases"/>
    <property type="match status" value="1"/>
</dbReference>
<dbReference type="Proteomes" id="UP000188324">
    <property type="component" value="Chromosome"/>
</dbReference>
<sequence length="571" mass="61386">MNTKLVDAFEALDAALPAAQFPLPLEGAESLRHLASSMSNQVRDYLLPRATRLDAPLLAVVGGSTGAGKSTLVNSLLRAPVTRPGVLRPTTKSPVLICHPDDEEWFRSDKVLPGLVRTDAQLHDSRALNIVPFPNLPAGLALLDAPDIDSVDDANRTLARQLLLAADLWVFVTSAARYADAVPWDYLAEAAQRNIVVSVIVNRCPPEAMAEIAAHLAEMLGSQGLERAKLFAVPERTLPDDGMLPVDDVEGIRQWLAHLAAQSETRAQVAVQTLAGSVRSLDPQLRELIDGIARQDQAVDELRGEAVAAYRQAAADVMIAAGDGTMMRGEILSRWQDLVGTGEFMRSIEERIGAVRDRISGWFRGEPKIEAMEVAISDNLSAVLQEAGAAAAERTAVSWSRTRWGRDIVAADPSLARPSPTFNEDASQAIRAWQSDVLRLVEEQGRGKRMKARFLALGTNVVGAALIIVVFTMTAGLTLAEVGIAGGTAALAQRLLEAVFGEDAVRRLAERAKADLEARVQGVLAGELSRYGVLLDDLAVDEDAPRQLESAAAALRAAARNAFDDLTRPEL</sequence>
<accession>A0A1Q2CFN2</accession>
<name>A0A1Q2CFN2_9ACTN</name>
<evidence type="ECO:0000313" key="1">
    <source>
        <dbReference type="EMBL" id="AQP44918.1"/>
    </source>
</evidence>
<gene>
    <name evidence="1" type="ORF">RPIT_09030</name>
</gene>
<proteinExistence type="predicted"/>
<dbReference type="KEGG" id="tfl:RPIT_09030"/>
<reference evidence="1 2" key="1">
    <citation type="journal article" date="2016" name="Int. J. Syst. Evol. Microbiol.">
        <title>Tessaracoccus flavus sp. nov., isolated from the drainage system of a lindane-producing factory.</title>
        <authorList>
            <person name="Kumari R."/>
            <person name="Singh P."/>
            <person name="Schumann P."/>
            <person name="Lal R."/>
        </authorList>
    </citation>
    <scope>NUCLEOTIDE SEQUENCE [LARGE SCALE GENOMIC DNA]</scope>
    <source>
        <strain evidence="1 2">RP1T</strain>
    </source>
</reference>
<dbReference type="OrthoDB" id="207675at2"/>
<dbReference type="RefSeq" id="WP_077342465.1">
    <property type="nucleotide sequence ID" value="NZ_CP019605.1"/>
</dbReference>
<dbReference type="AlphaFoldDB" id="A0A1Q2CFN2"/>
<dbReference type="EMBL" id="CP019605">
    <property type="protein sequence ID" value="AQP44918.1"/>
    <property type="molecule type" value="Genomic_DNA"/>
</dbReference>
<evidence type="ECO:0000313" key="2">
    <source>
        <dbReference type="Proteomes" id="UP000188324"/>
    </source>
</evidence>
<keyword evidence="2" id="KW-1185">Reference proteome</keyword>
<dbReference type="InterPro" id="IPR027417">
    <property type="entry name" value="P-loop_NTPase"/>
</dbReference>
<dbReference type="Gene3D" id="3.40.50.300">
    <property type="entry name" value="P-loop containing nucleotide triphosphate hydrolases"/>
    <property type="match status" value="1"/>
</dbReference>
<organism evidence="1 2">
    <name type="scientific">Tessaracoccus flavus</name>
    <dbReference type="NCBI Taxonomy" id="1610493"/>
    <lineage>
        <taxon>Bacteria</taxon>
        <taxon>Bacillati</taxon>
        <taxon>Actinomycetota</taxon>
        <taxon>Actinomycetes</taxon>
        <taxon>Propionibacteriales</taxon>
        <taxon>Propionibacteriaceae</taxon>
        <taxon>Tessaracoccus</taxon>
    </lineage>
</organism>